<proteinExistence type="predicted"/>
<accession>A0A225WUN6</accession>
<dbReference type="InterPro" id="IPR027417">
    <property type="entry name" value="P-loop_NTPase"/>
</dbReference>
<dbReference type="InterPro" id="IPR026302">
    <property type="entry name" value="NEDD4-bd_p2"/>
</dbReference>
<feature type="region of interest" description="Disordered" evidence="1">
    <location>
        <begin position="1"/>
        <end position="39"/>
    </location>
</feature>
<gene>
    <name evidence="2" type="ORF">PHMEG_0004773</name>
</gene>
<feature type="compositionally biased region" description="Basic residues" evidence="1">
    <location>
        <begin position="1"/>
        <end position="10"/>
    </location>
</feature>
<name>A0A225WUN6_9STRA</name>
<reference evidence="3" key="1">
    <citation type="submission" date="2017-03" db="EMBL/GenBank/DDBJ databases">
        <title>Phytopthora megakarya and P. palmivora, two closely related causual agents of cacao black pod achieved similar genome size and gene model numbers by different mechanisms.</title>
        <authorList>
            <person name="Ali S."/>
            <person name="Shao J."/>
            <person name="Larry D.J."/>
            <person name="Kronmiller B."/>
            <person name="Shen D."/>
            <person name="Strem M.D."/>
            <person name="Melnick R.L."/>
            <person name="Guiltinan M.J."/>
            <person name="Tyler B.M."/>
            <person name="Meinhardt L.W."/>
            <person name="Bailey B.A."/>
        </authorList>
    </citation>
    <scope>NUCLEOTIDE SEQUENCE [LARGE SCALE GENOMIC DNA]</scope>
    <source>
        <strain evidence="3">zdho120</strain>
    </source>
</reference>
<evidence type="ECO:0000256" key="1">
    <source>
        <dbReference type="SAM" id="MobiDB-lite"/>
    </source>
</evidence>
<dbReference type="EMBL" id="NBNE01000291">
    <property type="protein sequence ID" value="OWZ20777.1"/>
    <property type="molecule type" value="Genomic_DNA"/>
</dbReference>
<dbReference type="SUPFAM" id="SSF52540">
    <property type="entry name" value="P-loop containing nucleoside triphosphate hydrolases"/>
    <property type="match status" value="1"/>
</dbReference>
<comment type="caution">
    <text evidence="2">The sequence shown here is derived from an EMBL/GenBank/DDBJ whole genome shotgun (WGS) entry which is preliminary data.</text>
</comment>
<dbReference type="Proteomes" id="UP000198211">
    <property type="component" value="Unassembled WGS sequence"/>
</dbReference>
<dbReference type="Gene3D" id="3.40.50.300">
    <property type="entry name" value="P-loop containing nucleotide triphosphate hydrolases"/>
    <property type="match status" value="1"/>
</dbReference>
<organism evidence="2 3">
    <name type="scientific">Phytophthora megakarya</name>
    <dbReference type="NCBI Taxonomy" id="4795"/>
    <lineage>
        <taxon>Eukaryota</taxon>
        <taxon>Sar</taxon>
        <taxon>Stramenopiles</taxon>
        <taxon>Oomycota</taxon>
        <taxon>Peronosporomycetes</taxon>
        <taxon>Peronosporales</taxon>
        <taxon>Peronosporaceae</taxon>
        <taxon>Phytophthora</taxon>
    </lineage>
</organism>
<feature type="compositionally biased region" description="Low complexity" evidence="1">
    <location>
        <begin position="11"/>
        <end position="22"/>
    </location>
</feature>
<dbReference type="PANTHER" id="PTHR13308:SF40">
    <property type="entry name" value="NEDD4-BINDING PROTEIN 2-LIKE 1"/>
    <property type="match status" value="1"/>
</dbReference>
<evidence type="ECO:0000313" key="3">
    <source>
        <dbReference type="Proteomes" id="UP000198211"/>
    </source>
</evidence>
<dbReference type="AlphaFoldDB" id="A0A225WUN6"/>
<evidence type="ECO:0000313" key="2">
    <source>
        <dbReference type="EMBL" id="OWZ20777.1"/>
    </source>
</evidence>
<keyword evidence="3" id="KW-1185">Reference proteome</keyword>
<dbReference type="OrthoDB" id="3231855at2759"/>
<sequence>MAWGKNRRHVSSSASTSSRPATGGRGRSRRPPGEPTEQDIARSIQQSAVRVRVALQLSADDVLSDLLAQFETKFEARRSHVLTQRRHVRVELLECGLNSWQHLVELQRVLMGLTRPNELKSRTTLRQDKYDEWTLSLTFARASEDALWRFASRLMLRLRSSGVLSKVLLGLRLVVPLESTFGGVEVDQYQWEGQLLCSEVMVTAGDLKEDIQRVFLPPIGHSDARKPVVVILRGIPGSGKSTLGRYVFDVKKLGAAHSTCKGDFARALEGDIPRSHGGRRPHQHVVLVDNTSTQKWEYEPYEDIARSHGSRVHIVEMKCSDALMAFRMGQRNSHGVPPDKVVSMFMRWEEDTRAHCFTPQFEYARLTANPLSDGDVGSLTYIEMRNLVHRLLFEELKSCKMEVVKLFEWS</sequence>
<dbReference type="PANTHER" id="PTHR13308">
    <property type="entry name" value="NEDD4-BINDING PROTEIN 2-LIKE 1"/>
    <property type="match status" value="1"/>
</dbReference>
<dbReference type="STRING" id="4795.A0A225WUN6"/>
<protein>
    <submittedName>
        <fullName evidence="2">Uncharacterized protein</fullName>
    </submittedName>
</protein>